<comment type="subcellular location">
    <subcellularLocation>
        <location evidence="1 13">Cytoplasm</location>
    </subcellularLocation>
</comment>
<feature type="domain" description="Aminoacyl-transfer RNA synthetases class-II family profile" evidence="14">
    <location>
        <begin position="111"/>
        <end position="354"/>
    </location>
</feature>
<dbReference type="InterPro" id="IPR004529">
    <property type="entry name" value="Phe-tRNA-synth_IIc_asu"/>
</dbReference>
<dbReference type="EMBL" id="AEDQ01000021">
    <property type="protein sequence ID" value="EFL44009.1"/>
    <property type="molecule type" value="Genomic_DNA"/>
</dbReference>
<keyword evidence="11 13" id="KW-0030">Aminoacyl-tRNA synthetase</keyword>
<keyword evidence="9 13" id="KW-0460">Magnesium</keyword>
<dbReference type="CDD" id="cd00496">
    <property type="entry name" value="PheRS_alpha_core"/>
    <property type="match status" value="1"/>
</dbReference>
<evidence type="ECO:0000256" key="6">
    <source>
        <dbReference type="ARBA" id="ARBA00022723"/>
    </source>
</evidence>
<dbReference type="PROSITE" id="PS50862">
    <property type="entry name" value="AA_TRNA_LIGASE_II"/>
    <property type="match status" value="1"/>
</dbReference>
<keyword evidence="4 13" id="KW-0963">Cytoplasm</keyword>
<evidence type="ECO:0000313" key="16">
    <source>
        <dbReference type="Proteomes" id="UP000004431"/>
    </source>
</evidence>
<dbReference type="InterPro" id="IPR010978">
    <property type="entry name" value="tRNA-bd_arm"/>
</dbReference>
<evidence type="ECO:0000256" key="2">
    <source>
        <dbReference type="ARBA" id="ARBA00010207"/>
    </source>
</evidence>
<dbReference type="PANTHER" id="PTHR11538:SF41">
    <property type="entry name" value="PHENYLALANINE--TRNA LIGASE, MITOCHONDRIAL"/>
    <property type="match status" value="1"/>
</dbReference>
<dbReference type="GO" id="GO:0004826">
    <property type="term" value="F:phenylalanine-tRNA ligase activity"/>
    <property type="evidence" value="ECO:0007669"/>
    <property type="project" value="UniProtKB-EC"/>
</dbReference>
<dbReference type="PANTHER" id="PTHR11538">
    <property type="entry name" value="PHENYLALANYL-TRNA SYNTHETASE"/>
    <property type="match status" value="1"/>
</dbReference>
<evidence type="ECO:0000313" key="15">
    <source>
        <dbReference type="EMBL" id="EFL44009.1"/>
    </source>
</evidence>
<dbReference type="SUPFAM" id="SSF46589">
    <property type="entry name" value="tRNA-binding arm"/>
    <property type="match status" value="1"/>
</dbReference>
<evidence type="ECO:0000256" key="1">
    <source>
        <dbReference type="ARBA" id="ARBA00004496"/>
    </source>
</evidence>
<dbReference type="Pfam" id="PF01409">
    <property type="entry name" value="tRNA-synt_2d"/>
    <property type="match status" value="1"/>
</dbReference>
<name>A0ABP2IY85_9ACTN</name>
<evidence type="ECO:0000256" key="10">
    <source>
        <dbReference type="ARBA" id="ARBA00022917"/>
    </source>
</evidence>
<dbReference type="EC" id="6.1.1.20" evidence="13"/>
<comment type="subunit">
    <text evidence="3 13">Tetramer of two alpha and two beta subunits.</text>
</comment>
<dbReference type="RefSeq" id="WP_006304225.1">
    <property type="nucleotide sequence ID" value="NZ_AEDQ01000021.1"/>
</dbReference>
<evidence type="ECO:0000259" key="14">
    <source>
        <dbReference type="PROSITE" id="PS50862"/>
    </source>
</evidence>
<keyword evidence="8 13" id="KW-0067">ATP-binding</keyword>
<comment type="caution">
    <text evidence="15">The sequence shown here is derived from an EMBL/GenBank/DDBJ whole genome shotgun (WGS) entry which is preliminary data.</text>
</comment>
<accession>A0ABP2IY85</accession>
<evidence type="ECO:0000256" key="11">
    <source>
        <dbReference type="ARBA" id="ARBA00023146"/>
    </source>
</evidence>
<dbReference type="InterPro" id="IPR002319">
    <property type="entry name" value="Phenylalanyl-tRNA_Synthase"/>
</dbReference>
<proteinExistence type="inferred from homology"/>
<dbReference type="InterPro" id="IPR022911">
    <property type="entry name" value="Phe_tRNA_ligase_alpha1_bac"/>
</dbReference>
<dbReference type="InterPro" id="IPR006195">
    <property type="entry name" value="aa-tRNA-synth_II"/>
</dbReference>
<evidence type="ECO:0000256" key="12">
    <source>
        <dbReference type="ARBA" id="ARBA00049255"/>
    </source>
</evidence>
<evidence type="ECO:0000256" key="5">
    <source>
        <dbReference type="ARBA" id="ARBA00022598"/>
    </source>
</evidence>
<evidence type="ECO:0000256" key="8">
    <source>
        <dbReference type="ARBA" id="ARBA00022840"/>
    </source>
</evidence>
<dbReference type="Pfam" id="PF02912">
    <property type="entry name" value="Phe_tRNA-synt_N"/>
    <property type="match status" value="1"/>
</dbReference>
<reference evidence="15 16" key="1">
    <citation type="submission" date="2010-08" db="EMBL/GenBank/DDBJ databases">
        <authorList>
            <person name="Durkin A.S."/>
            <person name="Madupu R."/>
            <person name="Torralba M."/>
            <person name="Gillis M."/>
            <person name="Methe B."/>
            <person name="Sutton G."/>
            <person name="Nelson K.E."/>
        </authorList>
    </citation>
    <scope>NUCLEOTIDE SEQUENCE [LARGE SCALE GENOMIC DNA]</scope>
    <source>
        <strain evidence="15 16">PB189-T1-4</strain>
    </source>
</reference>
<evidence type="ECO:0000256" key="4">
    <source>
        <dbReference type="ARBA" id="ARBA00022490"/>
    </source>
</evidence>
<comment type="similarity">
    <text evidence="2 13">Belongs to the class-II aminoacyl-tRNA synthetase family. Phe-tRNA synthetase alpha subunit type 1 subfamily.</text>
</comment>
<dbReference type="SUPFAM" id="SSF55681">
    <property type="entry name" value="Class II aaRS and biotin synthetases"/>
    <property type="match status" value="1"/>
</dbReference>
<evidence type="ECO:0000256" key="13">
    <source>
        <dbReference type="HAMAP-Rule" id="MF_00281"/>
    </source>
</evidence>
<sequence>MSMSEQLTDIECSCKQAVAAAQTLEELDAVRVSVLGKKGSLTAVMHMMGGLSAEERPLMGKRANEVRCALTQLLEARKEELHRAHLQSKFAAEAVDVTLPGRTLTQGTQHLISQIREEIEDIFCGLGYTVEDGPFVETTYYNFTALNAPEDHPSRSAKDTFYVYDNAPEGKQAHVLGESDVLLRTQTSGVQVHVMEQRKPPIYMICPGTVFRPDTADANHLPQFTQVEGLVVDEGITFGDLKGTLDYFCKEIFGKDRATRYRPHFFPFTEPSCEVDVSCGVCNGSGCRFCKYTGWLEILGAGLVDPNVFGYVHIDPEKYSGFAFGIGVERVAALRYDLADLRMLITGDMRFLRQF</sequence>
<dbReference type="Proteomes" id="UP000004431">
    <property type="component" value="Unassembled WGS sequence"/>
</dbReference>
<protein>
    <recommendedName>
        <fullName evidence="13">Phenylalanine--tRNA ligase alpha subunit</fullName>
        <ecNumber evidence="13">6.1.1.20</ecNumber>
    </recommendedName>
    <alternativeName>
        <fullName evidence="13">Phenylalanyl-tRNA synthetase alpha subunit</fullName>
        <shortName evidence="13">PheRS</shortName>
    </alternativeName>
</protein>
<organism evidence="15 16">
    <name type="scientific">Fannyhessea vaginae PB189-T1-4</name>
    <dbReference type="NCBI Taxonomy" id="866774"/>
    <lineage>
        <taxon>Bacteria</taxon>
        <taxon>Bacillati</taxon>
        <taxon>Actinomycetota</taxon>
        <taxon>Coriobacteriia</taxon>
        <taxon>Coriobacteriales</taxon>
        <taxon>Atopobiaceae</taxon>
        <taxon>Fannyhessea</taxon>
    </lineage>
</organism>
<keyword evidence="7 13" id="KW-0547">Nucleotide-binding</keyword>
<keyword evidence="10 13" id="KW-0648">Protein biosynthesis</keyword>
<dbReference type="NCBIfam" id="TIGR00468">
    <property type="entry name" value="pheS"/>
    <property type="match status" value="1"/>
</dbReference>
<keyword evidence="6 13" id="KW-0479">Metal-binding</keyword>
<dbReference type="InterPro" id="IPR045864">
    <property type="entry name" value="aa-tRNA-synth_II/BPL/LPL"/>
</dbReference>
<keyword evidence="5 13" id="KW-0436">Ligase</keyword>
<dbReference type="InterPro" id="IPR004188">
    <property type="entry name" value="Phe-tRNA_ligase_II_N"/>
</dbReference>
<evidence type="ECO:0000256" key="9">
    <source>
        <dbReference type="ARBA" id="ARBA00022842"/>
    </source>
</evidence>
<keyword evidence="16" id="KW-1185">Reference proteome</keyword>
<comment type="catalytic activity">
    <reaction evidence="12 13">
        <text>tRNA(Phe) + L-phenylalanine + ATP = L-phenylalanyl-tRNA(Phe) + AMP + diphosphate + H(+)</text>
        <dbReference type="Rhea" id="RHEA:19413"/>
        <dbReference type="Rhea" id="RHEA-COMP:9668"/>
        <dbReference type="Rhea" id="RHEA-COMP:9699"/>
        <dbReference type="ChEBI" id="CHEBI:15378"/>
        <dbReference type="ChEBI" id="CHEBI:30616"/>
        <dbReference type="ChEBI" id="CHEBI:33019"/>
        <dbReference type="ChEBI" id="CHEBI:58095"/>
        <dbReference type="ChEBI" id="CHEBI:78442"/>
        <dbReference type="ChEBI" id="CHEBI:78531"/>
        <dbReference type="ChEBI" id="CHEBI:456215"/>
        <dbReference type="EC" id="6.1.1.20"/>
    </reaction>
</comment>
<evidence type="ECO:0000256" key="3">
    <source>
        <dbReference type="ARBA" id="ARBA00011209"/>
    </source>
</evidence>
<feature type="binding site" evidence="13">
    <location>
        <position position="270"/>
    </location>
    <ligand>
        <name>Mg(2+)</name>
        <dbReference type="ChEBI" id="CHEBI:18420"/>
        <note>shared with beta subunit</note>
    </ligand>
</feature>
<dbReference type="Gene3D" id="3.30.930.10">
    <property type="entry name" value="Bira Bifunctional Protein, Domain 2"/>
    <property type="match status" value="1"/>
</dbReference>
<dbReference type="HAMAP" id="MF_00281">
    <property type="entry name" value="Phe_tRNA_synth_alpha1"/>
    <property type="match status" value="1"/>
</dbReference>
<comment type="cofactor">
    <cofactor evidence="13">
        <name>Mg(2+)</name>
        <dbReference type="ChEBI" id="CHEBI:18420"/>
    </cofactor>
    <text evidence="13">Binds 2 magnesium ions per tetramer.</text>
</comment>
<gene>
    <name evidence="13 15" type="primary">pheS</name>
    <name evidence="15" type="ORF">HMPREF9248_0829</name>
</gene>
<evidence type="ECO:0000256" key="7">
    <source>
        <dbReference type="ARBA" id="ARBA00022741"/>
    </source>
</evidence>